<evidence type="ECO:0000313" key="2">
    <source>
        <dbReference type="Proteomes" id="UP000542742"/>
    </source>
</evidence>
<name>A0A7W7CTN1_9ACTN</name>
<accession>A0A7W7CTN1</accession>
<sequence>MTTHEYSVESPDKRLKVLASLCGTGTCPTVYSADATSVIVQGYAVTGDEGSLDVPDGEHLVRIPTEVLLAAADAIRKQA</sequence>
<keyword evidence="2" id="KW-1185">Reference proteome</keyword>
<dbReference type="EMBL" id="JACHMF010000001">
    <property type="protein sequence ID" value="MBB4694484.1"/>
    <property type="molecule type" value="Genomic_DNA"/>
</dbReference>
<dbReference type="AlphaFoldDB" id="A0A7W7CTN1"/>
<evidence type="ECO:0000313" key="1">
    <source>
        <dbReference type="EMBL" id="MBB4694484.1"/>
    </source>
</evidence>
<organism evidence="1 2">
    <name type="scientific">Paractinoplanes abujensis</name>
    <dbReference type="NCBI Taxonomy" id="882441"/>
    <lineage>
        <taxon>Bacteria</taxon>
        <taxon>Bacillati</taxon>
        <taxon>Actinomycetota</taxon>
        <taxon>Actinomycetes</taxon>
        <taxon>Micromonosporales</taxon>
        <taxon>Micromonosporaceae</taxon>
        <taxon>Paractinoplanes</taxon>
    </lineage>
</organism>
<reference evidence="1 2" key="1">
    <citation type="submission" date="2020-08" db="EMBL/GenBank/DDBJ databases">
        <title>Sequencing the genomes of 1000 actinobacteria strains.</title>
        <authorList>
            <person name="Klenk H.-P."/>
        </authorList>
    </citation>
    <scope>NUCLEOTIDE SEQUENCE [LARGE SCALE GENOMIC DNA]</scope>
    <source>
        <strain evidence="1 2">DSM 45518</strain>
    </source>
</reference>
<gene>
    <name evidence="1" type="ORF">BKA14_004632</name>
</gene>
<proteinExistence type="predicted"/>
<dbReference type="Proteomes" id="UP000542742">
    <property type="component" value="Unassembled WGS sequence"/>
</dbReference>
<dbReference type="RefSeq" id="WP_184952959.1">
    <property type="nucleotide sequence ID" value="NZ_BOMC01000037.1"/>
</dbReference>
<protein>
    <submittedName>
        <fullName evidence="1">Uncharacterized protein</fullName>
    </submittedName>
</protein>
<comment type="caution">
    <text evidence="1">The sequence shown here is derived from an EMBL/GenBank/DDBJ whole genome shotgun (WGS) entry which is preliminary data.</text>
</comment>